<sequence>MFHGLELTSSLLLLLGGVAIAIVCIVLLYRYERRLVTRRLGVTLLSLRIAAIVTLLLMLLEPVIGWTLNREQTGRVIVAVDVSESMETADEHADEAEKLRWARALGLIGNERNAEQIDAWIAAYEADREPEWVAEDETDDPDRRQALADGRREFAENAMQQAMSLTRLDIARRLLTDGSEPLIDQLDQLAITEAHAFGGQTIALDPRELEQNLDEISASVQPGVTNLTEGLFAGAGATDGPPLAGVIVWTDGRDTGPIATRQLIARAASRGVPIYPVLLGSSRRPRDLAIGVVDAPSTVYVEDEPVVKADVMSYGYEGRQLSVHLEKVGDEEQSRQTQQFVADRPSRRIEFALPAEDVGRHKYRIWIDSDPEETRDDNNEKSFTITVVDDTSRVLLVEGEGRWEFRYLLNALNRDDRVQVDPILFDQPYMGVLPDTFFPRTLNLQDDRADAVGDTSFADYDIVLLGDVAPFHVGPAVWEQLDRYVREEGGTLVLTAGKNYFPRAHDSLILRDLLPVRNPRPFQVAGEVAARSPASRGFALQLTPEGIDETIFQLNADPAANSRIWAALPGHPWGMVGEARGGTTVWATAVDPENRPRGLRAERENALIVHQYLGAGQVLWIGIDSTWRWRLRTGDLYHHRFWGQLVRWAAEFKAAVGNEFVRFGPDRSMISEGEEVLLRARWKPNFLRRFPDVTATANIFPAGQRDEAPMMSIELKPDLDSSLLHKATARGLPAGNYEIELQIEGAEAVDRPIVAELIVSPQLTNELADLAADRELLQRLARETGGRMFLPDEVGEIPDLFRDVTESSSEYREQPLWNQWPAFAVLCTILMAEWVLRKLNGLP</sequence>
<accession>A0A517Z5J3</accession>
<dbReference type="Gene3D" id="3.40.50.410">
    <property type="entry name" value="von Willebrand factor, type A domain"/>
    <property type="match status" value="1"/>
</dbReference>
<dbReference type="PANTHER" id="PTHR37947:SF1">
    <property type="entry name" value="BLL2462 PROTEIN"/>
    <property type="match status" value="1"/>
</dbReference>
<keyword evidence="1" id="KW-0812">Transmembrane</keyword>
<organism evidence="2 3">
    <name type="scientific">Maioricimonas rarisocia</name>
    <dbReference type="NCBI Taxonomy" id="2528026"/>
    <lineage>
        <taxon>Bacteria</taxon>
        <taxon>Pseudomonadati</taxon>
        <taxon>Planctomycetota</taxon>
        <taxon>Planctomycetia</taxon>
        <taxon>Planctomycetales</taxon>
        <taxon>Planctomycetaceae</taxon>
        <taxon>Maioricimonas</taxon>
    </lineage>
</organism>
<evidence type="ECO:0000313" key="3">
    <source>
        <dbReference type="Proteomes" id="UP000320496"/>
    </source>
</evidence>
<keyword evidence="3" id="KW-1185">Reference proteome</keyword>
<dbReference type="KEGG" id="mri:Mal4_20790"/>
<gene>
    <name evidence="2" type="ORF">Mal4_20790</name>
</gene>
<evidence type="ECO:0000256" key="1">
    <source>
        <dbReference type="SAM" id="Phobius"/>
    </source>
</evidence>
<keyword evidence="1" id="KW-0472">Membrane</keyword>
<dbReference type="Gene3D" id="3.40.50.880">
    <property type="match status" value="1"/>
</dbReference>
<dbReference type="SUPFAM" id="SSF52317">
    <property type="entry name" value="Class I glutamine amidotransferase-like"/>
    <property type="match status" value="1"/>
</dbReference>
<dbReference type="SUPFAM" id="SSF53300">
    <property type="entry name" value="vWA-like"/>
    <property type="match status" value="1"/>
</dbReference>
<reference evidence="2 3" key="1">
    <citation type="submission" date="2019-02" db="EMBL/GenBank/DDBJ databases">
        <title>Deep-cultivation of Planctomycetes and their phenomic and genomic characterization uncovers novel biology.</title>
        <authorList>
            <person name="Wiegand S."/>
            <person name="Jogler M."/>
            <person name="Boedeker C."/>
            <person name="Pinto D."/>
            <person name="Vollmers J."/>
            <person name="Rivas-Marin E."/>
            <person name="Kohn T."/>
            <person name="Peeters S.H."/>
            <person name="Heuer A."/>
            <person name="Rast P."/>
            <person name="Oberbeckmann S."/>
            <person name="Bunk B."/>
            <person name="Jeske O."/>
            <person name="Meyerdierks A."/>
            <person name="Storesund J.E."/>
            <person name="Kallscheuer N."/>
            <person name="Luecker S."/>
            <person name="Lage O.M."/>
            <person name="Pohl T."/>
            <person name="Merkel B.J."/>
            <person name="Hornburger P."/>
            <person name="Mueller R.-W."/>
            <person name="Bruemmer F."/>
            <person name="Labrenz M."/>
            <person name="Spormann A.M."/>
            <person name="Op den Camp H."/>
            <person name="Overmann J."/>
            <person name="Amann R."/>
            <person name="Jetten M.S.M."/>
            <person name="Mascher T."/>
            <person name="Medema M.H."/>
            <person name="Devos D.P."/>
            <person name="Kaster A.-K."/>
            <person name="Ovreas L."/>
            <person name="Rohde M."/>
            <person name="Galperin M.Y."/>
            <person name="Jogler C."/>
        </authorList>
    </citation>
    <scope>NUCLEOTIDE SEQUENCE [LARGE SCALE GENOMIC DNA]</scope>
    <source>
        <strain evidence="2 3">Mal4</strain>
    </source>
</reference>
<protein>
    <recommendedName>
        <fullName evidence="4">VWFA domain-containing protein</fullName>
    </recommendedName>
</protein>
<name>A0A517Z5J3_9PLAN</name>
<dbReference type="AlphaFoldDB" id="A0A517Z5J3"/>
<keyword evidence="1" id="KW-1133">Transmembrane helix</keyword>
<evidence type="ECO:0008006" key="4">
    <source>
        <dbReference type="Google" id="ProtNLM"/>
    </source>
</evidence>
<dbReference type="PANTHER" id="PTHR37947">
    <property type="entry name" value="BLL2462 PROTEIN"/>
    <property type="match status" value="1"/>
</dbReference>
<feature type="transmembrane region" description="Helical" evidence="1">
    <location>
        <begin position="12"/>
        <end position="29"/>
    </location>
</feature>
<dbReference type="InterPro" id="IPR029062">
    <property type="entry name" value="Class_I_gatase-like"/>
</dbReference>
<proteinExistence type="predicted"/>
<dbReference type="Proteomes" id="UP000320496">
    <property type="component" value="Chromosome"/>
</dbReference>
<evidence type="ECO:0000313" key="2">
    <source>
        <dbReference type="EMBL" id="QDU37762.1"/>
    </source>
</evidence>
<dbReference type="InterPro" id="IPR036465">
    <property type="entry name" value="vWFA_dom_sf"/>
</dbReference>
<feature type="transmembrane region" description="Helical" evidence="1">
    <location>
        <begin position="41"/>
        <end position="60"/>
    </location>
</feature>
<dbReference type="EMBL" id="CP036275">
    <property type="protein sequence ID" value="QDU37762.1"/>
    <property type="molecule type" value="Genomic_DNA"/>
</dbReference>